<dbReference type="PANTHER" id="PTHR35792">
    <property type="entry name" value="GENERAL STRESS PROTEIN"/>
    <property type="match status" value="1"/>
</dbReference>
<dbReference type="RefSeq" id="WP_092571835.1">
    <property type="nucleotide sequence ID" value="NZ_FOEN01000006.1"/>
</dbReference>
<dbReference type="AlphaFoldDB" id="A0A1H9E0S1"/>
<dbReference type="Pfam" id="PF12732">
    <property type="entry name" value="YtxH"/>
    <property type="match status" value="1"/>
</dbReference>
<keyword evidence="2" id="KW-1185">Reference proteome</keyword>
<reference evidence="1 2" key="1">
    <citation type="submission" date="2016-10" db="EMBL/GenBank/DDBJ databases">
        <authorList>
            <person name="de Groot N.N."/>
        </authorList>
    </citation>
    <scope>NUCLEOTIDE SEQUENCE [LARGE SCALE GENOMIC DNA]</scope>
    <source>
        <strain evidence="1 2">DSM 15695</strain>
    </source>
</reference>
<dbReference type="EMBL" id="FOEN01000006">
    <property type="protein sequence ID" value="SEQ18538.1"/>
    <property type="molecule type" value="Genomic_DNA"/>
</dbReference>
<evidence type="ECO:0000313" key="1">
    <source>
        <dbReference type="EMBL" id="SEQ18538.1"/>
    </source>
</evidence>
<dbReference type="SUPFAM" id="SSF47162">
    <property type="entry name" value="Apolipoprotein"/>
    <property type="match status" value="1"/>
</dbReference>
<name>A0A1H9E0S1_9LACT</name>
<dbReference type="InterPro" id="IPR024623">
    <property type="entry name" value="YtxH"/>
</dbReference>
<dbReference type="STRING" id="89093.SAMN04488558_10643"/>
<sequence length="113" mass="13069">MKKFSQGLFWGALFGGLAGLLNAPRSGQETRRYLKEYLDQTTADVNDVRYKVDNLSHAIQRLSQEGLGNLKEAQDEIQYAVNQFTRETEPRIQRIQDRVQNLQNEIKENLEVN</sequence>
<dbReference type="Proteomes" id="UP000198833">
    <property type="component" value="Unassembled WGS sequence"/>
</dbReference>
<gene>
    <name evidence="1" type="ORF">SAMN04488558_10643</name>
</gene>
<protein>
    <submittedName>
        <fullName evidence="1">Gas vesicle protein</fullName>
    </submittedName>
</protein>
<proteinExistence type="predicted"/>
<accession>A0A1H9E0S1</accession>
<dbReference type="PANTHER" id="PTHR35792:SF3">
    <property type="entry name" value="IG HYPOTHETICAL 17707"/>
    <property type="match status" value="1"/>
</dbReference>
<dbReference type="OrthoDB" id="2139646at2"/>
<dbReference type="InterPro" id="IPR052928">
    <property type="entry name" value="Desiccation-related_membrane"/>
</dbReference>
<organism evidence="1 2">
    <name type="scientific">Ignavigranum ruoffiae</name>
    <dbReference type="NCBI Taxonomy" id="89093"/>
    <lineage>
        <taxon>Bacteria</taxon>
        <taxon>Bacillati</taxon>
        <taxon>Bacillota</taxon>
        <taxon>Bacilli</taxon>
        <taxon>Lactobacillales</taxon>
        <taxon>Aerococcaceae</taxon>
        <taxon>Ignavigranum</taxon>
    </lineage>
</organism>
<evidence type="ECO:0000313" key="2">
    <source>
        <dbReference type="Proteomes" id="UP000198833"/>
    </source>
</evidence>